<dbReference type="Gene3D" id="3.40.50.880">
    <property type="match status" value="1"/>
</dbReference>
<dbReference type="RefSeq" id="WP_315608024.1">
    <property type="nucleotide sequence ID" value="NZ_CP130318.1"/>
</dbReference>
<dbReference type="Pfam" id="PF01965">
    <property type="entry name" value="DJ-1_PfpI"/>
    <property type="match status" value="1"/>
</dbReference>
<feature type="domain" description="DJ-1/PfpI" evidence="1">
    <location>
        <begin position="2"/>
        <end position="166"/>
    </location>
</feature>
<dbReference type="CDD" id="cd03139">
    <property type="entry name" value="GATase1_PfpI_2"/>
    <property type="match status" value="1"/>
</dbReference>
<keyword evidence="3" id="KW-1185">Reference proteome</keyword>
<proteinExistence type="predicted"/>
<dbReference type="EC" id="4.2.1.-" evidence="2"/>
<keyword evidence="2" id="KW-0456">Lyase</keyword>
<dbReference type="PANTHER" id="PTHR43130:SF3">
    <property type="entry name" value="HTH-TYPE TRANSCRIPTIONAL REGULATOR RV1931C"/>
    <property type="match status" value="1"/>
</dbReference>
<protein>
    <submittedName>
        <fullName evidence="2">DJ-1/PfpI family protein</fullName>
        <ecNumber evidence="2">4.2.1.-</ecNumber>
    </submittedName>
</protein>
<dbReference type="InterPro" id="IPR002818">
    <property type="entry name" value="DJ-1/PfpI"/>
</dbReference>
<dbReference type="AlphaFoldDB" id="A0AA96LJ51"/>
<evidence type="ECO:0000313" key="2">
    <source>
        <dbReference type="EMBL" id="WNQ14250.1"/>
    </source>
</evidence>
<dbReference type="KEGG" id="paun:MJA45_14310"/>
<evidence type="ECO:0000313" key="3">
    <source>
        <dbReference type="Proteomes" id="UP001305702"/>
    </source>
</evidence>
<dbReference type="SUPFAM" id="SSF52317">
    <property type="entry name" value="Class I glutamine amidotransferase-like"/>
    <property type="match status" value="1"/>
</dbReference>
<evidence type="ECO:0000259" key="1">
    <source>
        <dbReference type="Pfam" id="PF01965"/>
    </source>
</evidence>
<sequence length="205" mass="22840">MRMAFVLFDGMTFMDLAGFYEAITWLGIMKIKENVTWRFCADQPEVKDDRGLKVKADLVLPPLSQFDLVFLPGGMATRKLRLDDAFVEWIRTAESVPYKVSVCTGALLWGAAGFLEGKRATTNPSAYDLLVPYCAEVVKARAVRDGDTFTGGGVTASVDLGLFMVENLTDPETVRQVQKKLVYPYYKAGQTGDVYGQIDPQEEER</sequence>
<dbReference type="InterPro" id="IPR029062">
    <property type="entry name" value="Class_I_gatase-like"/>
</dbReference>
<gene>
    <name evidence="2" type="ORF">MJA45_14310</name>
</gene>
<dbReference type="InterPro" id="IPR052158">
    <property type="entry name" value="INH-QAR"/>
</dbReference>
<dbReference type="Proteomes" id="UP001305702">
    <property type="component" value="Chromosome"/>
</dbReference>
<dbReference type="GO" id="GO:0016829">
    <property type="term" value="F:lyase activity"/>
    <property type="evidence" value="ECO:0007669"/>
    <property type="project" value="UniProtKB-KW"/>
</dbReference>
<reference evidence="2 3" key="1">
    <citation type="submission" date="2022-02" db="EMBL/GenBank/DDBJ databases">
        <title>Paenibacillus sp. MBLB1776 Whole Genome Shotgun Sequencing.</title>
        <authorList>
            <person name="Hwang C.Y."/>
            <person name="Cho E.-S."/>
            <person name="Seo M.-J."/>
        </authorList>
    </citation>
    <scope>NUCLEOTIDE SEQUENCE [LARGE SCALE GENOMIC DNA]</scope>
    <source>
        <strain evidence="2 3">MBLB1776</strain>
    </source>
</reference>
<accession>A0AA96LJ51</accession>
<name>A0AA96LJ51_9BACL</name>
<dbReference type="EMBL" id="CP130318">
    <property type="protein sequence ID" value="WNQ14250.1"/>
    <property type="molecule type" value="Genomic_DNA"/>
</dbReference>
<dbReference type="PANTHER" id="PTHR43130">
    <property type="entry name" value="ARAC-FAMILY TRANSCRIPTIONAL REGULATOR"/>
    <property type="match status" value="1"/>
</dbReference>
<organism evidence="2 3">
    <name type="scientific">Paenibacillus aurantius</name>
    <dbReference type="NCBI Taxonomy" id="2918900"/>
    <lineage>
        <taxon>Bacteria</taxon>
        <taxon>Bacillati</taxon>
        <taxon>Bacillota</taxon>
        <taxon>Bacilli</taxon>
        <taxon>Bacillales</taxon>
        <taxon>Paenibacillaceae</taxon>
        <taxon>Paenibacillus</taxon>
    </lineage>
</organism>